<dbReference type="Pfam" id="PF09190">
    <property type="entry name" value="DALR_2"/>
    <property type="match status" value="1"/>
</dbReference>
<keyword evidence="11 13" id="KW-0030">Aminoacyl-tRNA synthetase</keyword>
<dbReference type="KEGG" id="cans:GP473_01595"/>
<dbReference type="InterPro" id="IPR032678">
    <property type="entry name" value="tRNA-synt_1_cat_dom"/>
</dbReference>
<feature type="binding site" evidence="13">
    <location>
        <position position="235"/>
    </location>
    <ligand>
        <name>Zn(2+)</name>
        <dbReference type="ChEBI" id="CHEBI:29105"/>
    </ligand>
</feature>
<comment type="subunit">
    <text evidence="3 13">Monomer.</text>
</comment>
<comment type="subcellular location">
    <subcellularLocation>
        <location evidence="1 13">Cytoplasm</location>
    </subcellularLocation>
</comment>
<feature type="short sequence motif" description="'HIGH' region" evidence="13">
    <location>
        <begin position="34"/>
        <end position="44"/>
    </location>
</feature>
<dbReference type="GO" id="GO:0004817">
    <property type="term" value="F:cysteine-tRNA ligase activity"/>
    <property type="evidence" value="ECO:0007669"/>
    <property type="project" value="UniProtKB-UniRule"/>
</dbReference>
<dbReference type="GO" id="GO:0008270">
    <property type="term" value="F:zinc ion binding"/>
    <property type="evidence" value="ECO:0007669"/>
    <property type="project" value="UniProtKB-UniRule"/>
</dbReference>
<evidence type="ECO:0000256" key="4">
    <source>
        <dbReference type="ARBA" id="ARBA00022490"/>
    </source>
</evidence>
<evidence type="ECO:0000256" key="13">
    <source>
        <dbReference type="HAMAP-Rule" id="MF_00041"/>
    </source>
</evidence>
<evidence type="ECO:0000256" key="10">
    <source>
        <dbReference type="ARBA" id="ARBA00022917"/>
    </source>
</evidence>
<comment type="cofactor">
    <cofactor evidence="13">
        <name>Zn(2+)</name>
        <dbReference type="ChEBI" id="CHEBI:29105"/>
    </cofactor>
    <text evidence="13">Binds 1 zinc ion per subunit.</text>
</comment>
<sequence>MKNVTLRIYDTATRQLRDFTPLREGHASIYLCGATVQSIPHIGHVRSGVAFDILRNWLEAKGLDVAFVRNVTDIDDKILTKAKENGRPWWEWAATHERAFAWAYDTLGVTPPSIEPRATGHIPQMIEYMQRIIDNGHGYAAEGNVYASPATIENYGFLSGQKLEEMDQGESAGKGKRDPRDFTMWKAAKPGEPAWDTPWGRGRPGWHIECSAMATTYLGGEFDIHCGGLDLQFPHHENEAAQACAAGDGFARYWMHNGWVTMSGEKMSKSLGNVLSIPNVLKLVRPVELRYYLGSAHYRSMLEYSESALAEAAAGYRRLEKFVVRAASAAKASAASTAATTALAADAPDSASADIHPLAAALPVGTVPEVFAEKLDDDLAVPQALAIIHETIRAGNKILDKAEAGDRSAQAEVIELAGRVRAMAAVLGVDPLSATWLESSLASLGGSDAAMGALDILVKAELERRAEARAEKNWAVADEVRDRLKAAGIEVTDTAEGAKWSLKDERA</sequence>
<keyword evidence="15" id="KW-1185">Reference proteome</keyword>
<keyword evidence="4 13" id="KW-0963">Cytoplasm</keyword>
<feature type="binding site" evidence="13">
    <location>
        <position position="210"/>
    </location>
    <ligand>
        <name>Zn(2+)</name>
        <dbReference type="ChEBI" id="CHEBI:29105"/>
    </ligand>
</feature>
<dbReference type="PRINTS" id="PR00983">
    <property type="entry name" value="TRNASYNTHCYS"/>
</dbReference>
<dbReference type="CDD" id="cd00672">
    <property type="entry name" value="CysRS_core"/>
    <property type="match status" value="1"/>
</dbReference>
<comment type="catalytic activity">
    <reaction evidence="12 13">
        <text>tRNA(Cys) + L-cysteine + ATP = L-cysteinyl-tRNA(Cys) + AMP + diphosphate</text>
        <dbReference type="Rhea" id="RHEA:17773"/>
        <dbReference type="Rhea" id="RHEA-COMP:9661"/>
        <dbReference type="Rhea" id="RHEA-COMP:9679"/>
        <dbReference type="ChEBI" id="CHEBI:30616"/>
        <dbReference type="ChEBI" id="CHEBI:33019"/>
        <dbReference type="ChEBI" id="CHEBI:35235"/>
        <dbReference type="ChEBI" id="CHEBI:78442"/>
        <dbReference type="ChEBI" id="CHEBI:78517"/>
        <dbReference type="ChEBI" id="CHEBI:456215"/>
        <dbReference type="EC" id="6.1.1.16"/>
    </reaction>
</comment>
<evidence type="ECO:0000256" key="3">
    <source>
        <dbReference type="ARBA" id="ARBA00011245"/>
    </source>
</evidence>
<dbReference type="SUPFAM" id="SSF52374">
    <property type="entry name" value="Nucleotidylyl transferase"/>
    <property type="match status" value="1"/>
</dbReference>
<dbReference type="FunFam" id="3.40.50.620:FF:000068">
    <property type="entry name" value="Cysteine--tRNA ligase"/>
    <property type="match status" value="1"/>
</dbReference>
<evidence type="ECO:0000256" key="12">
    <source>
        <dbReference type="ARBA" id="ARBA00047398"/>
    </source>
</evidence>
<dbReference type="InterPro" id="IPR014729">
    <property type="entry name" value="Rossmann-like_a/b/a_fold"/>
</dbReference>
<dbReference type="HAMAP" id="MF_00041">
    <property type="entry name" value="Cys_tRNA_synth"/>
    <property type="match status" value="1"/>
</dbReference>
<keyword evidence="8 13" id="KW-0862">Zinc</keyword>
<dbReference type="InterPro" id="IPR015803">
    <property type="entry name" value="Cys-tRNA-ligase"/>
</dbReference>
<dbReference type="Proteomes" id="UP000515275">
    <property type="component" value="Chromosome"/>
</dbReference>
<dbReference type="InterPro" id="IPR015273">
    <property type="entry name" value="Cys-tRNA-synt_Ia_DALR"/>
</dbReference>
<dbReference type="EMBL" id="CP046883">
    <property type="protein sequence ID" value="QNH95564.1"/>
    <property type="molecule type" value="Genomic_DNA"/>
</dbReference>
<keyword evidence="6 13" id="KW-0479">Metal-binding</keyword>
<dbReference type="GO" id="GO:0005524">
    <property type="term" value="F:ATP binding"/>
    <property type="evidence" value="ECO:0007669"/>
    <property type="project" value="UniProtKB-UniRule"/>
</dbReference>
<keyword evidence="5 13" id="KW-0436">Ligase</keyword>
<accession>A0A7G7YM44</accession>
<dbReference type="GO" id="GO:0005829">
    <property type="term" value="C:cytosol"/>
    <property type="evidence" value="ECO:0007669"/>
    <property type="project" value="TreeGrafter"/>
</dbReference>
<dbReference type="InterPro" id="IPR024909">
    <property type="entry name" value="Cys-tRNA/MSH_ligase"/>
</dbReference>
<feature type="binding site" evidence="13">
    <location>
        <position position="239"/>
    </location>
    <ligand>
        <name>Zn(2+)</name>
        <dbReference type="ChEBI" id="CHEBI:29105"/>
    </ligand>
</feature>
<reference evidence="14 15" key="1">
    <citation type="submission" date="2019-12" db="EMBL/GenBank/DDBJ databases">
        <title>Corynebacterium sp. nov., isolated from feces of the Anser Albifrons in China.</title>
        <authorList>
            <person name="Liu Q."/>
        </authorList>
    </citation>
    <scope>NUCLEOTIDE SEQUENCE [LARGE SCALE GENOMIC DNA]</scope>
    <source>
        <strain evidence="14 15">23H37-10</strain>
    </source>
</reference>
<gene>
    <name evidence="13" type="primary">cysS</name>
    <name evidence="14" type="ORF">GP473_01595</name>
</gene>
<dbReference type="AlphaFoldDB" id="A0A7G7YM44"/>
<protein>
    <recommendedName>
        <fullName evidence="13">Cysteine--tRNA ligase</fullName>
        <ecNumber evidence="13">6.1.1.16</ecNumber>
    </recommendedName>
    <alternativeName>
        <fullName evidence="13">Cysteinyl-tRNA synthetase</fullName>
        <shortName evidence="13">CysRS</shortName>
    </alternativeName>
</protein>
<dbReference type="SUPFAM" id="SSF47323">
    <property type="entry name" value="Anticodon-binding domain of a subclass of class I aminoacyl-tRNA synthetases"/>
    <property type="match status" value="1"/>
</dbReference>
<evidence type="ECO:0000313" key="15">
    <source>
        <dbReference type="Proteomes" id="UP000515275"/>
    </source>
</evidence>
<dbReference type="PANTHER" id="PTHR10890:SF30">
    <property type="entry name" value="CYSTEINE--TRNA LIGASE"/>
    <property type="match status" value="1"/>
</dbReference>
<dbReference type="NCBIfam" id="TIGR00435">
    <property type="entry name" value="cysS"/>
    <property type="match status" value="1"/>
</dbReference>
<feature type="short sequence motif" description="'KMSKS' region" evidence="13">
    <location>
        <begin position="266"/>
        <end position="270"/>
    </location>
</feature>
<keyword evidence="9 13" id="KW-0067">ATP-binding</keyword>
<evidence type="ECO:0000256" key="6">
    <source>
        <dbReference type="ARBA" id="ARBA00022723"/>
    </source>
</evidence>
<dbReference type="Pfam" id="PF01406">
    <property type="entry name" value="tRNA-synt_1e"/>
    <property type="match status" value="1"/>
</dbReference>
<evidence type="ECO:0000256" key="11">
    <source>
        <dbReference type="ARBA" id="ARBA00023146"/>
    </source>
</evidence>
<dbReference type="SMART" id="SM00840">
    <property type="entry name" value="DALR_2"/>
    <property type="match status" value="1"/>
</dbReference>
<keyword evidence="10 13" id="KW-0648">Protein biosynthesis</keyword>
<evidence type="ECO:0000313" key="14">
    <source>
        <dbReference type="EMBL" id="QNH95564.1"/>
    </source>
</evidence>
<dbReference type="Gene3D" id="1.20.120.1910">
    <property type="entry name" value="Cysteine-tRNA ligase, C-terminal anti-codon recognition domain"/>
    <property type="match status" value="1"/>
</dbReference>
<dbReference type="InterPro" id="IPR009080">
    <property type="entry name" value="tRNAsynth_Ia_anticodon-bd"/>
</dbReference>
<evidence type="ECO:0000256" key="1">
    <source>
        <dbReference type="ARBA" id="ARBA00004496"/>
    </source>
</evidence>
<dbReference type="EC" id="6.1.1.16" evidence="13"/>
<keyword evidence="7 13" id="KW-0547">Nucleotide-binding</keyword>
<dbReference type="Gene3D" id="3.40.50.620">
    <property type="entry name" value="HUPs"/>
    <property type="match status" value="1"/>
</dbReference>
<evidence type="ECO:0000256" key="5">
    <source>
        <dbReference type="ARBA" id="ARBA00022598"/>
    </source>
</evidence>
<organism evidence="14 15">
    <name type="scientific">Corynebacterium anserum</name>
    <dbReference type="NCBI Taxonomy" id="2684406"/>
    <lineage>
        <taxon>Bacteria</taxon>
        <taxon>Bacillati</taxon>
        <taxon>Actinomycetota</taxon>
        <taxon>Actinomycetes</taxon>
        <taxon>Mycobacteriales</taxon>
        <taxon>Corynebacteriaceae</taxon>
        <taxon>Corynebacterium</taxon>
    </lineage>
</organism>
<dbReference type="PANTHER" id="PTHR10890">
    <property type="entry name" value="CYSTEINYL-TRNA SYNTHETASE"/>
    <property type="match status" value="1"/>
</dbReference>
<proteinExistence type="inferred from homology"/>
<evidence type="ECO:0000256" key="2">
    <source>
        <dbReference type="ARBA" id="ARBA00005594"/>
    </source>
</evidence>
<comment type="similarity">
    <text evidence="2 13">Belongs to the class-I aminoacyl-tRNA synthetase family.</text>
</comment>
<feature type="binding site" evidence="13">
    <location>
        <position position="32"/>
    </location>
    <ligand>
        <name>Zn(2+)</name>
        <dbReference type="ChEBI" id="CHEBI:29105"/>
    </ligand>
</feature>
<name>A0A7G7YM44_9CORY</name>
<evidence type="ECO:0000256" key="7">
    <source>
        <dbReference type="ARBA" id="ARBA00022741"/>
    </source>
</evidence>
<dbReference type="GO" id="GO:0006423">
    <property type="term" value="P:cysteinyl-tRNA aminoacylation"/>
    <property type="evidence" value="ECO:0007669"/>
    <property type="project" value="UniProtKB-UniRule"/>
</dbReference>
<evidence type="ECO:0000256" key="9">
    <source>
        <dbReference type="ARBA" id="ARBA00022840"/>
    </source>
</evidence>
<feature type="binding site" evidence="13">
    <location>
        <position position="269"/>
    </location>
    <ligand>
        <name>ATP</name>
        <dbReference type="ChEBI" id="CHEBI:30616"/>
    </ligand>
</feature>
<evidence type="ECO:0000256" key="8">
    <source>
        <dbReference type="ARBA" id="ARBA00022833"/>
    </source>
</evidence>